<dbReference type="EMBL" id="ML743678">
    <property type="protein sequence ID" value="KAE8131073.1"/>
    <property type="molecule type" value="Genomic_DNA"/>
</dbReference>
<dbReference type="RefSeq" id="XP_031907136.1">
    <property type="nucleotide sequence ID" value="XM_032061164.1"/>
</dbReference>
<dbReference type="Proteomes" id="UP000325672">
    <property type="component" value="Unassembled WGS sequence"/>
</dbReference>
<proteinExistence type="predicted"/>
<dbReference type="GeneID" id="43645374"/>
<gene>
    <name evidence="2" type="ORF">BDV38DRAFT_289056</name>
</gene>
<protein>
    <recommendedName>
        <fullName evidence="4">Hydrophobic surface binding protein A-domain-containing protein</fullName>
    </recommendedName>
</protein>
<sequence length="173" mass="19551">MFSKTTLIVLMAFASQCFAKASFMSSAEALEAVQSHIEELHALRTRIDDFNGAFADMLAIQNDGYSLLSGSRESRSMAKSMQNFTVDEENSGRAHVIRFMRAFTEVLHSTYIIKRVPYGAEYTQRVVEQAVQEKDQWEELLASKASPEAYQIFIPDLEEGQMEHNNLRKALSG</sequence>
<organism evidence="2 3">
    <name type="scientific">Aspergillus pseudotamarii</name>
    <dbReference type="NCBI Taxonomy" id="132259"/>
    <lineage>
        <taxon>Eukaryota</taxon>
        <taxon>Fungi</taxon>
        <taxon>Dikarya</taxon>
        <taxon>Ascomycota</taxon>
        <taxon>Pezizomycotina</taxon>
        <taxon>Eurotiomycetes</taxon>
        <taxon>Eurotiomycetidae</taxon>
        <taxon>Eurotiales</taxon>
        <taxon>Aspergillaceae</taxon>
        <taxon>Aspergillus</taxon>
        <taxon>Aspergillus subgen. Circumdati</taxon>
    </lineage>
</organism>
<evidence type="ECO:0000256" key="1">
    <source>
        <dbReference type="SAM" id="SignalP"/>
    </source>
</evidence>
<reference evidence="2 3" key="1">
    <citation type="submission" date="2019-04" db="EMBL/GenBank/DDBJ databases">
        <title>Friends and foes A comparative genomics study of 23 Aspergillus species from section Flavi.</title>
        <authorList>
            <consortium name="DOE Joint Genome Institute"/>
            <person name="Kjaerbolling I."/>
            <person name="Vesth T."/>
            <person name="Frisvad J.C."/>
            <person name="Nybo J.L."/>
            <person name="Theobald S."/>
            <person name="Kildgaard S."/>
            <person name="Isbrandt T."/>
            <person name="Kuo A."/>
            <person name="Sato A."/>
            <person name="Lyhne E.K."/>
            <person name="Kogle M.E."/>
            <person name="Wiebenga A."/>
            <person name="Kun R.S."/>
            <person name="Lubbers R.J."/>
            <person name="Makela M.R."/>
            <person name="Barry K."/>
            <person name="Chovatia M."/>
            <person name="Clum A."/>
            <person name="Daum C."/>
            <person name="Haridas S."/>
            <person name="He G."/>
            <person name="LaButti K."/>
            <person name="Lipzen A."/>
            <person name="Mondo S."/>
            <person name="Riley R."/>
            <person name="Salamov A."/>
            <person name="Simmons B.A."/>
            <person name="Magnuson J.K."/>
            <person name="Henrissat B."/>
            <person name="Mortensen U.H."/>
            <person name="Larsen T.O."/>
            <person name="Devries R.P."/>
            <person name="Grigoriev I.V."/>
            <person name="Machida M."/>
            <person name="Baker S.E."/>
            <person name="Andersen M.R."/>
        </authorList>
    </citation>
    <scope>NUCLEOTIDE SEQUENCE [LARGE SCALE GENOMIC DNA]</scope>
    <source>
        <strain evidence="2 3">CBS 117625</strain>
    </source>
</reference>
<dbReference type="OrthoDB" id="4172134at2759"/>
<accession>A0A5N6SCF8</accession>
<keyword evidence="3" id="KW-1185">Reference proteome</keyword>
<evidence type="ECO:0008006" key="4">
    <source>
        <dbReference type="Google" id="ProtNLM"/>
    </source>
</evidence>
<keyword evidence="1" id="KW-0732">Signal</keyword>
<feature type="signal peptide" evidence="1">
    <location>
        <begin position="1"/>
        <end position="19"/>
    </location>
</feature>
<evidence type="ECO:0000313" key="2">
    <source>
        <dbReference type="EMBL" id="KAE8131073.1"/>
    </source>
</evidence>
<feature type="chain" id="PRO_5025045528" description="Hydrophobic surface binding protein A-domain-containing protein" evidence="1">
    <location>
        <begin position="20"/>
        <end position="173"/>
    </location>
</feature>
<dbReference type="AlphaFoldDB" id="A0A5N6SCF8"/>
<name>A0A5N6SCF8_ASPPS</name>
<evidence type="ECO:0000313" key="3">
    <source>
        <dbReference type="Proteomes" id="UP000325672"/>
    </source>
</evidence>